<evidence type="ECO:0000256" key="1">
    <source>
        <dbReference type="ARBA" id="ARBA00009477"/>
    </source>
</evidence>
<evidence type="ECO:0000313" key="5">
    <source>
        <dbReference type="Proteomes" id="UP000601768"/>
    </source>
</evidence>
<keyword evidence="5" id="KW-1185">Reference proteome</keyword>
<name>A0A8J6IUL9_9ALTE</name>
<feature type="domain" description="CzcB-like barrel-sandwich hybrid" evidence="3">
    <location>
        <begin position="58"/>
        <end position="178"/>
    </location>
</feature>
<comment type="caution">
    <text evidence="4">The sequence shown here is derived from an EMBL/GenBank/DDBJ whole genome shotgun (WGS) entry which is preliminary data.</text>
</comment>
<protein>
    <submittedName>
        <fullName evidence="4">Efflux RND transporter periplasmic adaptor subunit</fullName>
    </submittedName>
</protein>
<feature type="signal peptide" evidence="2">
    <location>
        <begin position="1"/>
        <end position="23"/>
    </location>
</feature>
<reference evidence="4" key="2">
    <citation type="submission" date="2020-08" db="EMBL/GenBank/DDBJ databases">
        <authorList>
            <person name="Lai Q."/>
        </authorList>
    </citation>
    <scope>NUCLEOTIDE SEQUENCE</scope>
    <source>
        <strain evidence="4">S27-2</strain>
    </source>
</reference>
<evidence type="ECO:0000313" key="4">
    <source>
        <dbReference type="EMBL" id="MBC3766619.1"/>
    </source>
</evidence>
<dbReference type="Pfam" id="PF25973">
    <property type="entry name" value="BSH_CzcB"/>
    <property type="match status" value="1"/>
</dbReference>
<dbReference type="NCBIfam" id="TIGR01730">
    <property type="entry name" value="RND_mfp"/>
    <property type="match status" value="1"/>
</dbReference>
<evidence type="ECO:0000259" key="3">
    <source>
        <dbReference type="Pfam" id="PF25973"/>
    </source>
</evidence>
<keyword evidence="2" id="KW-0732">Signal</keyword>
<dbReference type="SUPFAM" id="SSF111369">
    <property type="entry name" value="HlyD-like secretion proteins"/>
    <property type="match status" value="1"/>
</dbReference>
<dbReference type="AlphaFoldDB" id="A0A8J6IUL9"/>
<dbReference type="Gene3D" id="1.10.287.470">
    <property type="entry name" value="Helix hairpin bin"/>
    <property type="match status" value="1"/>
</dbReference>
<sequence length="343" mass="37284">MRPLSFRTSIFALAVVCSFALQAQNKVQTIKVEFEPYQQQIKVTGKLVSKAQQPLSFKISGVVASIDAEEGQPVKAGQILAKLDTAEIQAQVAQSQALYDNNLANLKRFKQLYKDNVISEEQLQAVQTQLEVARSNLQIARFNQKHAQIKATSDGVVLKRNIELNQMVSPQQAAFIVSSKTQGWVLRASVTDKQLVHLQLGDTANVSLDAYPGKQIAAELSQIAAASGNNGLFDVELRLAPQAFTLYSGLIANASIQSKQQQQVAMIPLSALVSANVRQAQLFVIDENNIAHSTMVELAFIEKGYAAISDGLRSGQRVVSLGASYISDGSQIIDITQSQMGRP</sequence>
<dbReference type="EMBL" id="JACNEP010000009">
    <property type="protein sequence ID" value="MBC3766619.1"/>
    <property type="molecule type" value="Genomic_DNA"/>
</dbReference>
<accession>A0A8J6IUL9</accession>
<dbReference type="InterPro" id="IPR006143">
    <property type="entry name" value="RND_pump_MFP"/>
</dbReference>
<organism evidence="4 5">
    <name type="scientific">Neptunicella marina</name>
    <dbReference type="NCBI Taxonomy" id="2125989"/>
    <lineage>
        <taxon>Bacteria</taxon>
        <taxon>Pseudomonadati</taxon>
        <taxon>Pseudomonadota</taxon>
        <taxon>Gammaproteobacteria</taxon>
        <taxon>Alteromonadales</taxon>
        <taxon>Alteromonadaceae</taxon>
        <taxon>Neptunicella</taxon>
    </lineage>
</organism>
<dbReference type="GO" id="GO:0015562">
    <property type="term" value="F:efflux transmembrane transporter activity"/>
    <property type="evidence" value="ECO:0007669"/>
    <property type="project" value="TreeGrafter"/>
</dbReference>
<dbReference type="RefSeq" id="WP_186507148.1">
    <property type="nucleotide sequence ID" value="NZ_JACNEP010000009.1"/>
</dbReference>
<proteinExistence type="inferred from homology"/>
<dbReference type="Proteomes" id="UP000601768">
    <property type="component" value="Unassembled WGS sequence"/>
</dbReference>
<dbReference type="Gene3D" id="2.40.420.20">
    <property type="match status" value="1"/>
</dbReference>
<dbReference type="Gene3D" id="2.40.50.100">
    <property type="match status" value="1"/>
</dbReference>
<dbReference type="Gene3D" id="2.40.30.170">
    <property type="match status" value="1"/>
</dbReference>
<dbReference type="PANTHER" id="PTHR30469:SF15">
    <property type="entry name" value="HLYD FAMILY OF SECRETION PROTEINS"/>
    <property type="match status" value="1"/>
</dbReference>
<reference evidence="4" key="1">
    <citation type="journal article" date="2018" name="Int. J. Syst. Evol. Microbiol.">
        <title>Neptunicella marina gen. nov., sp. nov., isolated from surface seawater.</title>
        <authorList>
            <person name="Liu X."/>
            <person name="Lai Q."/>
            <person name="Du Y."/>
            <person name="Zhang X."/>
            <person name="Liu Z."/>
            <person name="Sun F."/>
            <person name="Shao Z."/>
        </authorList>
    </citation>
    <scope>NUCLEOTIDE SEQUENCE</scope>
    <source>
        <strain evidence="4">S27-2</strain>
    </source>
</reference>
<gene>
    <name evidence="4" type="ORF">H8B19_12085</name>
</gene>
<dbReference type="GO" id="GO:1990281">
    <property type="term" value="C:efflux pump complex"/>
    <property type="evidence" value="ECO:0007669"/>
    <property type="project" value="TreeGrafter"/>
</dbReference>
<comment type="similarity">
    <text evidence="1">Belongs to the membrane fusion protein (MFP) (TC 8.A.1) family.</text>
</comment>
<dbReference type="InterPro" id="IPR058647">
    <property type="entry name" value="BSH_CzcB-like"/>
</dbReference>
<dbReference type="PANTHER" id="PTHR30469">
    <property type="entry name" value="MULTIDRUG RESISTANCE PROTEIN MDTA"/>
    <property type="match status" value="1"/>
</dbReference>
<evidence type="ECO:0000256" key="2">
    <source>
        <dbReference type="SAM" id="SignalP"/>
    </source>
</evidence>
<feature type="chain" id="PRO_5035218087" evidence="2">
    <location>
        <begin position="24"/>
        <end position="343"/>
    </location>
</feature>